<name>A0A1E3IFG4_9TREE</name>
<protein>
    <submittedName>
        <fullName evidence="2">Uncharacterized protein</fullName>
    </submittedName>
</protein>
<evidence type="ECO:0000313" key="2">
    <source>
        <dbReference type="EMBL" id="WVN90428.1"/>
    </source>
</evidence>
<dbReference type="GeneID" id="91089873"/>
<dbReference type="Proteomes" id="UP000094043">
    <property type="component" value="Chromosome 7"/>
</dbReference>
<reference evidence="2" key="3">
    <citation type="submission" date="2024-01" db="EMBL/GenBank/DDBJ databases">
        <authorList>
            <person name="Coelho M.A."/>
            <person name="David-Palma M."/>
            <person name="Shea T."/>
            <person name="Sun S."/>
            <person name="Cuomo C.A."/>
            <person name="Heitman J."/>
        </authorList>
    </citation>
    <scope>NUCLEOTIDE SEQUENCE</scope>
    <source>
        <strain evidence="2">CBS 7841</strain>
    </source>
</reference>
<feature type="region of interest" description="Disordered" evidence="1">
    <location>
        <begin position="48"/>
        <end position="73"/>
    </location>
</feature>
<dbReference type="KEGG" id="cdep:91089873"/>
<feature type="compositionally biased region" description="Basic and acidic residues" evidence="1">
    <location>
        <begin position="49"/>
        <end position="59"/>
    </location>
</feature>
<feature type="region of interest" description="Disordered" evidence="1">
    <location>
        <begin position="1"/>
        <end position="33"/>
    </location>
</feature>
<dbReference type="AlphaFoldDB" id="A0A1E3IFG4"/>
<reference evidence="2" key="1">
    <citation type="submission" date="2016-06" db="EMBL/GenBank/DDBJ databases">
        <authorList>
            <person name="Cuomo C."/>
            <person name="Litvintseva A."/>
            <person name="Heitman J."/>
            <person name="Chen Y."/>
            <person name="Sun S."/>
            <person name="Springer D."/>
            <person name="Dromer F."/>
            <person name="Young S."/>
            <person name="Zeng Q."/>
            <person name="Chapman S."/>
            <person name="Gujja S."/>
            <person name="Saif S."/>
            <person name="Birren B."/>
        </authorList>
    </citation>
    <scope>NUCLEOTIDE SEQUENCE</scope>
    <source>
        <strain evidence="2">CBS 7841</strain>
    </source>
</reference>
<reference evidence="2" key="2">
    <citation type="journal article" date="2022" name="Elife">
        <title>Obligate sexual reproduction of a homothallic fungus closely related to the Cryptococcus pathogenic species complex.</title>
        <authorList>
            <person name="Passer A.R."/>
            <person name="Clancey S.A."/>
            <person name="Shea T."/>
            <person name="David-Palma M."/>
            <person name="Averette A.F."/>
            <person name="Boekhout T."/>
            <person name="Porcel B.M."/>
            <person name="Nowrousian M."/>
            <person name="Cuomo C.A."/>
            <person name="Sun S."/>
            <person name="Heitman J."/>
            <person name="Coelho M.A."/>
        </authorList>
    </citation>
    <scope>NUCLEOTIDE SEQUENCE</scope>
    <source>
        <strain evidence="2">CBS 7841</strain>
    </source>
</reference>
<dbReference type="EMBL" id="CP143790">
    <property type="protein sequence ID" value="WVN90428.1"/>
    <property type="molecule type" value="Genomic_DNA"/>
</dbReference>
<evidence type="ECO:0000256" key="1">
    <source>
        <dbReference type="SAM" id="MobiDB-lite"/>
    </source>
</evidence>
<sequence>MPFIIEKESTASQPATEVSTTGASTTRGSANRSHSSYVVTLTFNVNSTRGERPADDSTRGGRPADVSTLSRQAYIDTLTPEDRRIYYQMAASFPQ</sequence>
<keyword evidence="3" id="KW-1185">Reference proteome</keyword>
<dbReference type="VEuPathDB" id="FungiDB:L203_03540"/>
<organism evidence="2 3">
    <name type="scientific">Cryptococcus depauperatus CBS 7841</name>
    <dbReference type="NCBI Taxonomy" id="1295531"/>
    <lineage>
        <taxon>Eukaryota</taxon>
        <taxon>Fungi</taxon>
        <taxon>Dikarya</taxon>
        <taxon>Basidiomycota</taxon>
        <taxon>Agaricomycotina</taxon>
        <taxon>Tremellomycetes</taxon>
        <taxon>Tremellales</taxon>
        <taxon>Cryptococcaceae</taxon>
        <taxon>Cryptococcus</taxon>
    </lineage>
</organism>
<feature type="compositionally biased region" description="Low complexity" evidence="1">
    <location>
        <begin position="19"/>
        <end position="30"/>
    </location>
</feature>
<gene>
    <name evidence="2" type="ORF">L203_105664</name>
</gene>
<proteinExistence type="predicted"/>
<dbReference type="RefSeq" id="XP_066071128.1">
    <property type="nucleotide sequence ID" value="XM_066215031.1"/>
</dbReference>
<accession>A0A1E3IFG4</accession>
<evidence type="ECO:0000313" key="3">
    <source>
        <dbReference type="Proteomes" id="UP000094043"/>
    </source>
</evidence>